<name>A0A5A7UD31_CUCMM</name>
<dbReference type="Proteomes" id="UP000321393">
    <property type="component" value="Unassembled WGS sequence"/>
</dbReference>
<organism evidence="1 2">
    <name type="scientific">Cucumis melo var. makuwa</name>
    <name type="common">Oriental melon</name>
    <dbReference type="NCBI Taxonomy" id="1194695"/>
    <lineage>
        <taxon>Eukaryota</taxon>
        <taxon>Viridiplantae</taxon>
        <taxon>Streptophyta</taxon>
        <taxon>Embryophyta</taxon>
        <taxon>Tracheophyta</taxon>
        <taxon>Spermatophyta</taxon>
        <taxon>Magnoliopsida</taxon>
        <taxon>eudicotyledons</taxon>
        <taxon>Gunneridae</taxon>
        <taxon>Pentapetalae</taxon>
        <taxon>rosids</taxon>
        <taxon>fabids</taxon>
        <taxon>Cucurbitales</taxon>
        <taxon>Cucurbitaceae</taxon>
        <taxon>Benincaseae</taxon>
        <taxon>Cucumis</taxon>
    </lineage>
</organism>
<accession>A0A5A7UD31</accession>
<protein>
    <submittedName>
        <fullName evidence="1">Uncharacterized protein</fullName>
    </submittedName>
</protein>
<evidence type="ECO:0000313" key="2">
    <source>
        <dbReference type="Proteomes" id="UP000321393"/>
    </source>
</evidence>
<comment type="caution">
    <text evidence="1">The sequence shown here is derived from an EMBL/GenBank/DDBJ whole genome shotgun (WGS) entry which is preliminary data.</text>
</comment>
<proteinExistence type="predicted"/>
<dbReference type="AlphaFoldDB" id="A0A5A7UD31"/>
<evidence type="ECO:0000313" key="1">
    <source>
        <dbReference type="EMBL" id="KAA0051461.1"/>
    </source>
</evidence>
<gene>
    <name evidence="1" type="ORF">E6C27_scaffold55G002220</name>
</gene>
<sequence length="88" mass="9850">MKAEELTDDRLRQRWPTPFCSPKAVGVQSGAMANSRVRVVYVPTQYAYHFGYSSDEGAKNTATEEGIHSFSIDRVSREIALLRANSRA</sequence>
<dbReference type="EMBL" id="SSTE01011267">
    <property type="protein sequence ID" value="KAA0051461.1"/>
    <property type="molecule type" value="Genomic_DNA"/>
</dbReference>
<reference evidence="1 2" key="1">
    <citation type="submission" date="2019-08" db="EMBL/GenBank/DDBJ databases">
        <title>Draft genome sequences of two oriental melons (Cucumis melo L. var makuwa).</title>
        <authorList>
            <person name="Kwon S.-Y."/>
        </authorList>
    </citation>
    <scope>NUCLEOTIDE SEQUENCE [LARGE SCALE GENOMIC DNA]</scope>
    <source>
        <strain evidence="2">cv. SW 3</strain>
        <tissue evidence="1">Leaf</tissue>
    </source>
</reference>